<dbReference type="EMBL" id="GL376614">
    <property type="status" value="NOT_ANNOTATED_CDS"/>
    <property type="molecule type" value="Genomic_DNA"/>
</dbReference>
<evidence type="ECO:0000256" key="5">
    <source>
        <dbReference type="ARBA" id="ARBA00038035"/>
    </source>
</evidence>
<evidence type="ECO:0000259" key="10">
    <source>
        <dbReference type="PROSITE" id="PS50011"/>
    </source>
</evidence>
<dbReference type="Gene3D" id="1.10.510.10">
    <property type="entry name" value="Transferase(Phosphotransferase) domain 1"/>
    <property type="match status" value="1"/>
</dbReference>
<evidence type="ECO:0000256" key="8">
    <source>
        <dbReference type="ARBA" id="ARBA00049299"/>
    </source>
</evidence>
<evidence type="ECO:0000256" key="1">
    <source>
        <dbReference type="ARBA" id="ARBA00022679"/>
    </source>
</evidence>
<evidence type="ECO:0000313" key="12">
    <source>
        <dbReference type="Proteomes" id="UP000019132"/>
    </source>
</evidence>
<reference evidence="12" key="1">
    <citation type="journal article" date="2010" name="Genome Biol.">
        <title>Genome sequence of the necrotrophic plant pathogen Pythium ultimum reveals original pathogenicity mechanisms and effector repertoire.</title>
        <authorList>
            <person name="Levesque C.A."/>
            <person name="Brouwer H."/>
            <person name="Cano L."/>
            <person name="Hamilton J.P."/>
            <person name="Holt C."/>
            <person name="Huitema E."/>
            <person name="Raffaele S."/>
            <person name="Robideau G.P."/>
            <person name="Thines M."/>
            <person name="Win J."/>
            <person name="Zerillo M.M."/>
            <person name="Beakes G.W."/>
            <person name="Boore J.L."/>
            <person name="Busam D."/>
            <person name="Dumas B."/>
            <person name="Ferriera S."/>
            <person name="Fuerstenberg S.I."/>
            <person name="Gachon C.M."/>
            <person name="Gaulin E."/>
            <person name="Govers F."/>
            <person name="Grenville-Briggs L."/>
            <person name="Horner N."/>
            <person name="Hostetler J."/>
            <person name="Jiang R.H."/>
            <person name="Johnson J."/>
            <person name="Krajaejun T."/>
            <person name="Lin H."/>
            <person name="Meijer H.J."/>
            <person name="Moore B."/>
            <person name="Morris P."/>
            <person name="Phuntmart V."/>
            <person name="Puiu D."/>
            <person name="Shetty J."/>
            <person name="Stajich J.E."/>
            <person name="Tripathy S."/>
            <person name="Wawra S."/>
            <person name="van West P."/>
            <person name="Whitty B.R."/>
            <person name="Coutinho P.M."/>
            <person name="Henrissat B."/>
            <person name="Martin F."/>
            <person name="Thomas P.D."/>
            <person name="Tyler B.M."/>
            <person name="De Vries R.P."/>
            <person name="Kamoun S."/>
            <person name="Yandell M."/>
            <person name="Tisserat N."/>
            <person name="Buell C.R."/>
        </authorList>
    </citation>
    <scope>NUCLEOTIDE SEQUENCE</scope>
    <source>
        <strain evidence="12">DAOM:BR144</strain>
    </source>
</reference>
<dbReference type="PANTHER" id="PTHR48013">
    <property type="entry name" value="DUAL SPECIFICITY MITOGEN-ACTIVATED PROTEIN KINASE KINASE 5-RELATED"/>
    <property type="match status" value="1"/>
</dbReference>
<accession>K3X973</accession>
<name>K3X973_GLOUD</name>
<keyword evidence="4" id="KW-0067">ATP-binding</keyword>
<dbReference type="Pfam" id="PF07714">
    <property type="entry name" value="PK_Tyr_Ser-Thr"/>
    <property type="match status" value="1"/>
</dbReference>
<dbReference type="Proteomes" id="UP000019132">
    <property type="component" value="Unassembled WGS sequence"/>
</dbReference>
<dbReference type="GO" id="GO:0004708">
    <property type="term" value="F:MAP kinase kinase activity"/>
    <property type="evidence" value="ECO:0007669"/>
    <property type="project" value="UniProtKB-EC"/>
</dbReference>
<comment type="similarity">
    <text evidence="5">Belongs to the protein kinase superfamily. STE Ser/Thr protein kinase family. MAP kinase kinase subfamily.</text>
</comment>
<dbReference type="AlphaFoldDB" id="K3X973"/>
<evidence type="ECO:0000256" key="6">
    <source>
        <dbReference type="ARBA" id="ARBA00038999"/>
    </source>
</evidence>
<dbReference type="InterPro" id="IPR001245">
    <property type="entry name" value="Ser-Thr/Tyr_kinase_cat_dom"/>
</dbReference>
<dbReference type="STRING" id="431595.K3X973"/>
<dbReference type="EnsemblProtists" id="PYU1_T013772">
    <property type="protein sequence ID" value="PYU1_T013772"/>
    <property type="gene ID" value="PYU1_G013743"/>
</dbReference>
<organism evidence="11 12">
    <name type="scientific">Globisporangium ultimum (strain ATCC 200006 / CBS 805.95 / DAOM BR144)</name>
    <name type="common">Pythium ultimum</name>
    <dbReference type="NCBI Taxonomy" id="431595"/>
    <lineage>
        <taxon>Eukaryota</taxon>
        <taxon>Sar</taxon>
        <taxon>Stramenopiles</taxon>
        <taxon>Oomycota</taxon>
        <taxon>Peronosporomycetes</taxon>
        <taxon>Pythiales</taxon>
        <taxon>Pythiaceae</taxon>
        <taxon>Globisporangium</taxon>
    </lineage>
</organism>
<reference evidence="12" key="2">
    <citation type="submission" date="2010-04" db="EMBL/GenBank/DDBJ databases">
        <authorList>
            <person name="Buell R."/>
            <person name="Hamilton J."/>
            <person name="Hostetler J."/>
        </authorList>
    </citation>
    <scope>NUCLEOTIDE SEQUENCE [LARGE SCALE GENOMIC DNA]</scope>
    <source>
        <strain evidence="12">DAOM:BR144</strain>
    </source>
</reference>
<dbReference type="GO" id="GO:0005524">
    <property type="term" value="F:ATP binding"/>
    <property type="evidence" value="ECO:0007669"/>
    <property type="project" value="UniProtKB-KW"/>
</dbReference>
<evidence type="ECO:0000256" key="2">
    <source>
        <dbReference type="ARBA" id="ARBA00022741"/>
    </source>
</evidence>
<reference evidence="11" key="3">
    <citation type="submission" date="2015-02" db="UniProtKB">
        <authorList>
            <consortium name="EnsemblProtists"/>
        </authorList>
    </citation>
    <scope>IDENTIFICATION</scope>
    <source>
        <strain evidence="11">DAOM BR144</strain>
    </source>
</reference>
<dbReference type="VEuPathDB" id="FungiDB:PYU1_G013743"/>
<comment type="catalytic activity">
    <reaction evidence="7">
        <text>L-seryl-[protein] + ATP = O-phospho-L-seryl-[protein] + ADP + H(+)</text>
        <dbReference type="Rhea" id="RHEA:17989"/>
        <dbReference type="Rhea" id="RHEA-COMP:9863"/>
        <dbReference type="Rhea" id="RHEA-COMP:11604"/>
        <dbReference type="ChEBI" id="CHEBI:15378"/>
        <dbReference type="ChEBI" id="CHEBI:29999"/>
        <dbReference type="ChEBI" id="CHEBI:30616"/>
        <dbReference type="ChEBI" id="CHEBI:83421"/>
        <dbReference type="ChEBI" id="CHEBI:456216"/>
        <dbReference type="EC" id="2.7.12.2"/>
    </reaction>
</comment>
<dbReference type="PROSITE" id="PS50011">
    <property type="entry name" value="PROTEIN_KINASE_DOM"/>
    <property type="match status" value="1"/>
</dbReference>
<keyword evidence="2" id="KW-0547">Nucleotide-binding</keyword>
<keyword evidence="3" id="KW-0418">Kinase</keyword>
<dbReference type="InterPro" id="IPR011009">
    <property type="entry name" value="Kinase-like_dom_sf"/>
</dbReference>
<protein>
    <recommendedName>
        <fullName evidence="6">mitogen-activated protein kinase kinase</fullName>
        <ecNumber evidence="6">2.7.12.2</ecNumber>
    </recommendedName>
</protein>
<dbReference type="InterPro" id="IPR000719">
    <property type="entry name" value="Prot_kinase_dom"/>
</dbReference>
<evidence type="ECO:0000256" key="7">
    <source>
        <dbReference type="ARBA" id="ARBA00049014"/>
    </source>
</evidence>
<sequence length="141" mass="15853">MCEIALGLDKAKLIDFGLSCLLNVVEIQVDVKRMDALHWKSPEYLTGGCPSFASDVYSFAMYILKAVTGDIPWGKEMSPVFVKFQVKKGNIPILLDILSGKQHNLIELMMRKDPLERVKMSFIVDKLLEIAEFEAESQSSP</sequence>
<evidence type="ECO:0000256" key="9">
    <source>
        <dbReference type="ARBA" id="ARBA00051693"/>
    </source>
</evidence>
<dbReference type="OMA" id="FACEEAM"/>
<keyword evidence="12" id="KW-1185">Reference proteome</keyword>
<feature type="domain" description="Protein kinase" evidence="10">
    <location>
        <begin position="1"/>
        <end position="128"/>
    </location>
</feature>
<dbReference type="HOGENOM" id="CLU_145171_0_0_1"/>
<dbReference type="SUPFAM" id="SSF56112">
    <property type="entry name" value="Protein kinase-like (PK-like)"/>
    <property type="match status" value="1"/>
</dbReference>
<comment type="catalytic activity">
    <reaction evidence="9">
        <text>L-tyrosyl-[protein] + ATP = O-phospho-L-tyrosyl-[protein] + ADP + H(+)</text>
        <dbReference type="Rhea" id="RHEA:10596"/>
        <dbReference type="Rhea" id="RHEA-COMP:10136"/>
        <dbReference type="Rhea" id="RHEA-COMP:20101"/>
        <dbReference type="ChEBI" id="CHEBI:15378"/>
        <dbReference type="ChEBI" id="CHEBI:30616"/>
        <dbReference type="ChEBI" id="CHEBI:46858"/>
        <dbReference type="ChEBI" id="CHEBI:61978"/>
        <dbReference type="ChEBI" id="CHEBI:456216"/>
        <dbReference type="EC" id="2.7.12.2"/>
    </reaction>
</comment>
<dbReference type="InParanoid" id="K3X973"/>
<comment type="catalytic activity">
    <reaction evidence="8">
        <text>L-threonyl-[protein] + ATP = O-phospho-L-threonyl-[protein] + ADP + H(+)</text>
        <dbReference type="Rhea" id="RHEA:46608"/>
        <dbReference type="Rhea" id="RHEA-COMP:11060"/>
        <dbReference type="Rhea" id="RHEA-COMP:11605"/>
        <dbReference type="ChEBI" id="CHEBI:15378"/>
        <dbReference type="ChEBI" id="CHEBI:30013"/>
        <dbReference type="ChEBI" id="CHEBI:30616"/>
        <dbReference type="ChEBI" id="CHEBI:61977"/>
        <dbReference type="ChEBI" id="CHEBI:456216"/>
        <dbReference type="EC" id="2.7.12.2"/>
    </reaction>
</comment>
<proteinExistence type="inferred from homology"/>
<evidence type="ECO:0000256" key="3">
    <source>
        <dbReference type="ARBA" id="ARBA00022777"/>
    </source>
</evidence>
<dbReference type="EC" id="2.7.12.2" evidence="6"/>
<keyword evidence="1" id="KW-0808">Transferase</keyword>
<evidence type="ECO:0000313" key="11">
    <source>
        <dbReference type="EnsemblProtists" id="PYU1_T013772"/>
    </source>
</evidence>
<dbReference type="eggNOG" id="KOG0197">
    <property type="taxonomic scope" value="Eukaryota"/>
</dbReference>
<evidence type="ECO:0000256" key="4">
    <source>
        <dbReference type="ARBA" id="ARBA00022840"/>
    </source>
</evidence>
<dbReference type="PANTHER" id="PTHR48013:SF9">
    <property type="entry name" value="DUAL SPECIFICITY MITOGEN-ACTIVATED PROTEIN KINASE KINASE 5"/>
    <property type="match status" value="1"/>
</dbReference>